<name>A0A8B8JUM8_ABRPR</name>
<dbReference type="PANTHER" id="PTHR31579:SF43">
    <property type="entry name" value="DUF506 FAMILY PROTEIN"/>
    <property type="match status" value="1"/>
</dbReference>
<dbReference type="NCBIfam" id="TIGR01615">
    <property type="entry name" value="A_thal_3542"/>
    <property type="match status" value="1"/>
</dbReference>
<proteinExistence type="predicted"/>
<keyword evidence="1" id="KW-1185">Reference proteome</keyword>
<gene>
    <name evidence="2" type="primary">LOC113849424</name>
</gene>
<evidence type="ECO:0000313" key="2">
    <source>
        <dbReference type="RefSeq" id="XP_027335130.1"/>
    </source>
</evidence>
<dbReference type="OrthoDB" id="548115at2759"/>
<reference evidence="1" key="1">
    <citation type="journal article" date="2019" name="Toxins">
        <title>Detection of Abrin-Like and Prepropulchellin-Like Toxin Genes and Transcripts Using Whole Genome Sequencing and Full-Length Transcript Sequencing of Abrus precatorius.</title>
        <authorList>
            <person name="Hovde B.T."/>
            <person name="Daligault H.E."/>
            <person name="Hanschen E.R."/>
            <person name="Kunde Y.A."/>
            <person name="Johnson M.B."/>
            <person name="Starkenburg S.R."/>
            <person name="Johnson S.L."/>
        </authorList>
    </citation>
    <scope>NUCLEOTIDE SEQUENCE [LARGE SCALE GENOMIC DNA]</scope>
</reference>
<dbReference type="GeneID" id="113849424"/>
<dbReference type="Proteomes" id="UP000694853">
    <property type="component" value="Unplaced"/>
</dbReference>
<sequence>MPSFVPKKRVTDPFDDDARARLVGAHHRQLNYGTPDFGDGDSLSLSYLVHGFLEEETNCSGDDSVANELDWDRVDSVDDCVDSVHDSLRVALANNMDPYRNTLLPHVSEAAEKFAFLRERNVSAFRRSVVAFLRERGHDAAVCATVWDSSSGVAAGSHEFVDVVQSGASTRRYIVDLDFRTQFEIARATQRFWAVLSSVPREFVGEAEELKRAVSIVCDAVRKCFSDRGLSVPPWRKNRFMQNKWFGPGRRTANPVLKAVTAVNSVNCRLVGFNDARRGSGVVVRTRG</sequence>
<dbReference type="RefSeq" id="XP_027335130.1">
    <property type="nucleotide sequence ID" value="XM_027479329.1"/>
</dbReference>
<dbReference type="InterPro" id="IPR006502">
    <property type="entry name" value="PDDEXK-like"/>
</dbReference>
<accession>A0A8B8JUM8</accession>
<dbReference type="PANTHER" id="PTHR31579">
    <property type="entry name" value="OS03G0796600 PROTEIN"/>
    <property type="match status" value="1"/>
</dbReference>
<protein>
    <submittedName>
        <fullName evidence="2">Uncharacterized protein LOC113849424</fullName>
    </submittedName>
</protein>
<organism evidence="1 2">
    <name type="scientific">Abrus precatorius</name>
    <name type="common">Indian licorice</name>
    <name type="synonym">Glycine abrus</name>
    <dbReference type="NCBI Taxonomy" id="3816"/>
    <lineage>
        <taxon>Eukaryota</taxon>
        <taxon>Viridiplantae</taxon>
        <taxon>Streptophyta</taxon>
        <taxon>Embryophyta</taxon>
        <taxon>Tracheophyta</taxon>
        <taxon>Spermatophyta</taxon>
        <taxon>Magnoliopsida</taxon>
        <taxon>eudicotyledons</taxon>
        <taxon>Gunneridae</taxon>
        <taxon>Pentapetalae</taxon>
        <taxon>rosids</taxon>
        <taxon>fabids</taxon>
        <taxon>Fabales</taxon>
        <taxon>Fabaceae</taxon>
        <taxon>Papilionoideae</taxon>
        <taxon>50 kb inversion clade</taxon>
        <taxon>NPAAA clade</taxon>
        <taxon>indigoferoid/millettioid clade</taxon>
        <taxon>Abreae</taxon>
        <taxon>Abrus</taxon>
    </lineage>
</organism>
<dbReference type="Pfam" id="PF04720">
    <property type="entry name" value="PDDEXK_6"/>
    <property type="match status" value="1"/>
</dbReference>
<dbReference type="KEGG" id="aprc:113849424"/>
<reference evidence="2" key="2">
    <citation type="submission" date="2025-08" db="UniProtKB">
        <authorList>
            <consortium name="RefSeq"/>
        </authorList>
    </citation>
    <scope>IDENTIFICATION</scope>
    <source>
        <tissue evidence="2">Young leaves</tissue>
    </source>
</reference>
<evidence type="ECO:0000313" key="1">
    <source>
        <dbReference type="Proteomes" id="UP000694853"/>
    </source>
</evidence>
<dbReference type="AlphaFoldDB" id="A0A8B8JUM8"/>